<dbReference type="Proteomes" id="UP000094936">
    <property type="component" value="Unassembled WGS sequence"/>
</dbReference>
<protein>
    <submittedName>
        <fullName evidence="3">Alkaline phosphatase</fullName>
    </submittedName>
</protein>
<dbReference type="RefSeq" id="WP_068905204.1">
    <property type="nucleotide sequence ID" value="NZ_JBHUIF010000012.1"/>
</dbReference>
<dbReference type="InterPro" id="IPR032093">
    <property type="entry name" value="PhoD_N"/>
</dbReference>
<name>A0A1C3EAM5_9GAMM</name>
<reference evidence="3 4" key="1">
    <citation type="submission" date="2016-05" db="EMBL/GenBank/DDBJ databases">
        <title>Genomic Taxonomy of the Vibrionaceae.</title>
        <authorList>
            <person name="Gomez-Gil B."/>
            <person name="Enciso-Ibarra J."/>
        </authorList>
    </citation>
    <scope>NUCLEOTIDE SEQUENCE [LARGE SCALE GENOMIC DNA]</scope>
    <source>
        <strain evidence="3 4">CAIM 1920</strain>
    </source>
</reference>
<dbReference type="STRING" id="1080227.A8L45_20395"/>
<evidence type="ECO:0000313" key="3">
    <source>
        <dbReference type="EMBL" id="ODA30292.1"/>
    </source>
</evidence>
<organism evidence="3 4">
    <name type="scientific">Veronia pacifica</name>
    <dbReference type="NCBI Taxonomy" id="1080227"/>
    <lineage>
        <taxon>Bacteria</taxon>
        <taxon>Pseudomonadati</taxon>
        <taxon>Pseudomonadota</taxon>
        <taxon>Gammaproteobacteria</taxon>
        <taxon>Vibrionales</taxon>
        <taxon>Vibrionaceae</taxon>
        <taxon>Veronia</taxon>
    </lineage>
</organism>
<feature type="domain" description="PhoD-like phosphatase metallophosphatase" evidence="1">
    <location>
        <begin position="149"/>
        <end position="496"/>
    </location>
</feature>
<dbReference type="PANTHER" id="PTHR43606">
    <property type="entry name" value="PHOSPHATASE, PUTATIVE (AFU_ORTHOLOGUE AFUA_6G08710)-RELATED"/>
    <property type="match status" value="1"/>
</dbReference>
<comment type="caution">
    <text evidence="3">The sequence shown here is derived from an EMBL/GenBank/DDBJ whole genome shotgun (WGS) entry which is preliminary data.</text>
</comment>
<evidence type="ECO:0000259" key="2">
    <source>
        <dbReference type="Pfam" id="PF16655"/>
    </source>
</evidence>
<keyword evidence="4" id="KW-1185">Reference proteome</keyword>
<feature type="domain" description="Phospholipase D N-terminal" evidence="2">
    <location>
        <begin position="36"/>
        <end position="137"/>
    </location>
</feature>
<dbReference type="CDD" id="cd07389">
    <property type="entry name" value="MPP_PhoD"/>
    <property type="match status" value="1"/>
</dbReference>
<dbReference type="InterPro" id="IPR006311">
    <property type="entry name" value="TAT_signal"/>
</dbReference>
<dbReference type="InterPro" id="IPR029052">
    <property type="entry name" value="Metallo-depent_PP-like"/>
</dbReference>
<evidence type="ECO:0000313" key="4">
    <source>
        <dbReference type="Proteomes" id="UP000094936"/>
    </source>
</evidence>
<accession>A0A1C3EAM5</accession>
<dbReference type="PROSITE" id="PS51318">
    <property type="entry name" value="TAT"/>
    <property type="match status" value="1"/>
</dbReference>
<dbReference type="EMBL" id="LYBM01000054">
    <property type="protein sequence ID" value="ODA30292.1"/>
    <property type="molecule type" value="Genomic_DNA"/>
</dbReference>
<evidence type="ECO:0000259" key="1">
    <source>
        <dbReference type="Pfam" id="PF09423"/>
    </source>
</evidence>
<sequence>MNITRRSFIKNTAALSAVPMSLSLTGCDASTTPFAHGVASGDPLSDRVIIWTRVSLPQELLDKIDLSTFNLEVRWQVALDPTFDTVMNEGIVVTNAEKDFTVKKDVMGLEEKTYYYFRFIVETPDQSFTSTIGRTKTLPEFDVSRVKIAFTSCSHFSYGYFNVYARMAEIQDIDVVLHLGDYLYEYGNKDIYRNHFLRNRKVLPEGEMISLNDYRLRHATYKTDQDLQLLHASHPMICIWDDHEFANDTWKHGAQNHNDGEGSWKERCAAAIKAYYEWMPIREPSQGDRQKAYRQFRFGKLVELNMLDTRFIGRDKQLTFKDAAIDDQDRSLLGVEQEEWLYHNLLNAQQDGVKWKLMGQQVQVLQTKIFGKFVNADAWDGYPAARNRLLDHIVNYDIDNVIFLTGDVHSSWAADICHNPYDWREYNPITHNGAVAVELVTSSVTSPSIPVPGIQQIVGDAAKVLRLENPHIRYVDVKNRGFVTLTITESEAIADWHHVPFVGFVNNNVFIDRSFKIKDGEPKLIKYKR</sequence>
<dbReference type="PANTHER" id="PTHR43606:SF7">
    <property type="entry name" value="PHOSPHATASE, PUTATIVE (AFU_ORTHOLOGUE AFUA_6G08710)-RELATED"/>
    <property type="match status" value="1"/>
</dbReference>
<dbReference type="Gene3D" id="2.60.40.380">
    <property type="entry name" value="Purple acid phosphatase-like, N-terminal"/>
    <property type="match status" value="1"/>
</dbReference>
<dbReference type="InterPro" id="IPR052900">
    <property type="entry name" value="Phospholipid_Metab_Enz"/>
</dbReference>
<dbReference type="Pfam" id="PF16655">
    <property type="entry name" value="PhoD_N"/>
    <property type="match status" value="1"/>
</dbReference>
<dbReference type="InterPro" id="IPR018946">
    <property type="entry name" value="PhoD-like_MPP"/>
</dbReference>
<dbReference type="PROSITE" id="PS51257">
    <property type="entry name" value="PROKAR_LIPOPROTEIN"/>
    <property type="match status" value="1"/>
</dbReference>
<dbReference type="Pfam" id="PF09423">
    <property type="entry name" value="PhoD"/>
    <property type="match status" value="1"/>
</dbReference>
<proteinExistence type="predicted"/>
<dbReference type="InterPro" id="IPR038607">
    <property type="entry name" value="PhoD-like_sf"/>
</dbReference>
<gene>
    <name evidence="3" type="ORF">A8L45_20395</name>
</gene>
<dbReference type="OrthoDB" id="327733at2"/>
<dbReference type="SUPFAM" id="SSF56300">
    <property type="entry name" value="Metallo-dependent phosphatases"/>
    <property type="match status" value="1"/>
</dbReference>
<dbReference type="Gene3D" id="3.60.21.70">
    <property type="entry name" value="PhoD-like phosphatase"/>
    <property type="match status" value="1"/>
</dbReference>
<dbReference type="AlphaFoldDB" id="A0A1C3EAM5"/>